<dbReference type="Proteomes" id="UP000219285">
    <property type="component" value="Chromosome"/>
</dbReference>
<proteinExistence type="predicted"/>
<protein>
    <submittedName>
        <fullName evidence="1">Uncharacterized protein</fullName>
    </submittedName>
</protein>
<reference evidence="2" key="1">
    <citation type="submission" date="2014-12" db="EMBL/GenBank/DDBJ databases">
        <title>Complete genome sequence of a multi-drug resistant Klebsiella pneumoniae.</title>
        <authorList>
            <person name="Hua X."/>
            <person name="Chen Q."/>
            <person name="Li X."/>
            <person name="Feng Y."/>
            <person name="Ruan Z."/>
            <person name="Yu Y."/>
        </authorList>
    </citation>
    <scope>NUCLEOTIDE SEQUENCE [LARGE SCALE GENOMIC DNA]</scope>
    <source>
        <strain evidence="2">5.12</strain>
    </source>
</reference>
<accession>A0A6M4MH17</accession>
<dbReference type="RefSeq" id="WP_075609738.1">
    <property type="nucleotide sequence ID" value="NZ_CP052766.1"/>
</dbReference>
<keyword evidence="2" id="KW-1185">Reference proteome</keyword>
<name>A0A6M4MH17_9ALTE</name>
<dbReference type="OrthoDB" id="10013207at2"/>
<reference evidence="1 2" key="2">
    <citation type="submission" date="2020-04" db="EMBL/GenBank/DDBJ databases">
        <title>Complete genome sequence of Alteromonas pelagimontana 5.12T.</title>
        <authorList>
            <person name="Sinha R.K."/>
            <person name="Krishnan K.P."/>
            <person name="Kurian J.P."/>
        </authorList>
    </citation>
    <scope>NUCLEOTIDE SEQUENCE [LARGE SCALE GENOMIC DNA]</scope>
    <source>
        <strain evidence="1 2">5.12</strain>
    </source>
</reference>
<evidence type="ECO:0000313" key="2">
    <source>
        <dbReference type="Proteomes" id="UP000219285"/>
    </source>
</evidence>
<organism evidence="1 2">
    <name type="scientific">Alteromonas pelagimontana</name>
    <dbReference type="NCBI Taxonomy" id="1858656"/>
    <lineage>
        <taxon>Bacteria</taxon>
        <taxon>Pseudomonadati</taxon>
        <taxon>Pseudomonadota</taxon>
        <taxon>Gammaproteobacteria</taxon>
        <taxon>Alteromonadales</taxon>
        <taxon>Alteromonadaceae</taxon>
        <taxon>Alteromonas/Salinimonas group</taxon>
        <taxon>Alteromonas</taxon>
    </lineage>
</organism>
<dbReference type="EMBL" id="CP052766">
    <property type="protein sequence ID" value="QJR82267.1"/>
    <property type="molecule type" value="Genomic_DNA"/>
</dbReference>
<dbReference type="AlphaFoldDB" id="A0A6M4MH17"/>
<sequence length="284" mass="32676">MMKKIKYKMGSRKKYDGLVTHLKDVDTIGDPKAIPPNREEAEKTMSWARDAIKRKGERGIKPVNAEKTRDWDLELMLPDLAAMLFSDYLAERNLPSEFTPHLLGSDQKQRVPFKTRLLELAIEKKLNEQEQRGVCLAADGLFEISCAESNVKNENFEMAAIHIGRAMPIAVVLNVIKMEHSWHNGQSYQNKNKSKAEKERKPELGKIYRKLAKRKKAGETPKDLWPIFIEDLHNATDENGAKPFDDVKSFYPNSANVRTWRVEFYGKSGPVKIRYEAYLKGLRK</sequence>
<gene>
    <name evidence="1" type="ORF">CA267_016670</name>
</gene>
<dbReference type="KEGG" id="apel:CA267_016670"/>
<evidence type="ECO:0000313" key="1">
    <source>
        <dbReference type="EMBL" id="QJR82267.1"/>
    </source>
</evidence>